<keyword evidence="3" id="KW-1185">Reference proteome</keyword>
<comment type="caution">
    <text evidence="2">The sequence shown here is derived from an EMBL/GenBank/DDBJ whole genome shotgun (WGS) entry which is preliminary data.</text>
</comment>
<dbReference type="InterPro" id="IPR002575">
    <property type="entry name" value="Aminoglycoside_PTrfase"/>
</dbReference>
<dbReference type="InterPro" id="IPR052077">
    <property type="entry name" value="CcrZ_PhaseVar_Mediator"/>
</dbReference>
<dbReference type="AlphaFoldDB" id="A0A0W7XAV7"/>
<dbReference type="Pfam" id="PF01636">
    <property type="entry name" value="APH"/>
    <property type="match status" value="1"/>
</dbReference>
<feature type="domain" description="Aminoglycoside phosphotransferase" evidence="1">
    <location>
        <begin position="70"/>
        <end position="254"/>
    </location>
</feature>
<dbReference type="Proteomes" id="UP000054804">
    <property type="component" value="Unassembled WGS sequence"/>
</dbReference>
<protein>
    <recommendedName>
        <fullName evidence="1">Aminoglycoside phosphotransferase domain-containing protein</fullName>
    </recommendedName>
</protein>
<dbReference type="STRING" id="1765722.AT728_05780"/>
<dbReference type="EMBL" id="LOCL01000026">
    <property type="protein sequence ID" value="KUF19951.1"/>
    <property type="molecule type" value="Genomic_DNA"/>
</dbReference>
<proteinExistence type="predicted"/>
<sequence length="356" mass="40593">MSTLRARWVRSLAAEHRKRPDGKVVTGYHNSNYIVPLGWRLALLLGTRPRARVKCRTPMQAVEVVPRIWPRENEVLAAVTRHLEEVPRCLVDFGDWSMHAYHAGDPLSERGPQLPVAPVLLQGLAEFFARTAAIPKSELPPLRPDWPDDGDTTGFLHWLIDFTENWVHRPHREHFATLFEAVGIRPHAMADFKNRSPRLAERPFCLLHTDVHRANIIVDGDDFAVIDWELALYGDPLHDLATHLVRMDYDKDQHVKMRALWRAEMERAGFAAHTVGLDTDLQAYLDFEYAQSVFPDIMRAALALPARAMSDDFDVATEQTFRALGRAAEPLELDVPDRRKVEAALRDWHAALPDRG</sequence>
<gene>
    <name evidence="2" type="ORF">AT728_05780</name>
</gene>
<evidence type="ECO:0000313" key="3">
    <source>
        <dbReference type="Proteomes" id="UP000054804"/>
    </source>
</evidence>
<evidence type="ECO:0000259" key="1">
    <source>
        <dbReference type="Pfam" id="PF01636"/>
    </source>
</evidence>
<dbReference type="Gene3D" id="3.90.1200.10">
    <property type="match status" value="1"/>
</dbReference>
<reference evidence="2 3" key="1">
    <citation type="submission" date="2015-12" db="EMBL/GenBank/DDBJ databases">
        <title>Draft genome sequence of Streptomyces silvensis ATCC 53525, a producer of novel hormone antagonists.</title>
        <authorList>
            <person name="Johnston C.W."/>
            <person name="Li Y."/>
            <person name="Magarvey N.A."/>
        </authorList>
    </citation>
    <scope>NUCLEOTIDE SEQUENCE [LARGE SCALE GENOMIC DNA]</scope>
    <source>
        <strain evidence="2 3">ATCC 53525</strain>
    </source>
</reference>
<dbReference type="InterPro" id="IPR011009">
    <property type="entry name" value="Kinase-like_dom_sf"/>
</dbReference>
<accession>A0A0W7XAV7</accession>
<organism evidence="2 3">
    <name type="scientific">Streptomyces silvensis</name>
    <dbReference type="NCBI Taxonomy" id="1765722"/>
    <lineage>
        <taxon>Bacteria</taxon>
        <taxon>Bacillati</taxon>
        <taxon>Actinomycetota</taxon>
        <taxon>Actinomycetes</taxon>
        <taxon>Kitasatosporales</taxon>
        <taxon>Streptomycetaceae</taxon>
        <taxon>Streptomyces</taxon>
    </lineage>
</organism>
<dbReference type="SUPFAM" id="SSF56112">
    <property type="entry name" value="Protein kinase-like (PK-like)"/>
    <property type="match status" value="1"/>
</dbReference>
<dbReference type="PANTHER" id="PTHR40086">
    <property type="entry name" value="PHOSPHOTRANSFERASE YTMP-RELATED"/>
    <property type="match status" value="1"/>
</dbReference>
<name>A0A0W7XAV7_9ACTN</name>
<evidence type="ECO:0000313" key="2">
    <source>
        <dbReference type="EMBL" id="KUF19951.1"/>
    </source>
</evidence>
<dbReference type="PANTHER" id="PTHR40086:SF1">
    <property type="entry name" value="CELL CYCLE REGULATOR CCRZ"/>
    <property type="match status" value="1"/>
</dbReference>